<reference evidence="1 2" key="1">
    <citation type="submission" date="2024-10" db="EMBL/GenBank/DDBJ databases">
        <title>The Natural Products Discovery Center: Release of the First 8490 Sequenced Strains for Exploring Actinobacteria Biosynthetic Diversity.</title>
        <authorList>
            <person name="Kalkreuter E."/>
            <person name="Kautsar S.A."/>
            <person name="Yang D."/>
            <person name="Bader C.D."/>
            <person name="Teijaro C.N."/>
            <person name="Fluegel L."/>
            <person name="Davis C.M."/>
            <person name="Simpson J.R."/>
            <person name="Lauterbach L."/>
            <person name="Steele A.D."/>
            <person name="Gui C."/>
            <person name="Meng S."/>
            <person name="Li G."/>
            <person name="Viehrig K."/>
            <person name="Ye F."/>
            <person name="Su P."/>
            <person name="Kiefer A.F."/>
            <person name="Nichols A."/>
            <person name="Cepeda A.J."/>
            <person name="Yan W."/>
            <person name="Fan B."/>
            <person name="Jiang Y."/>
            <person name="Adhikari A."/>
            <person name="Zheng C.-J."/>
            <person name="Schuster L."/>
            <person name="Cowan T.M."/>
            <person name="Smanski M.J."/>
            <person name="Chevrette M.G."/>
            <person name="De Carvalho L.P.S."/>
            <person name="Shen B."/>
        </authorList>
    </citation>
    <scope>NUCLEOTIDE SEQUENCE [LARGE SCALE GENOMIC DNA]</scope>
    <source>
        <strain evidence="1 2">NPDC006488</strain>
    </source>
</reference>
<keyword evidence="2" id="KW-1185">Reference proteome</keyword>
<evidence type="ECO:0000313" key="2">
    <source>
        <dbReference type="Proteomes" id="UP001601303"/>
    </source>
</evidence>
<dbReference type="RefSeq" id="WP_388113399.1">
    <property type="nucleotide sequence ID" value="NZ_JBIAHM010000016.1"/>
</dbReference>
<dbReference type="EMBL" id="JBIAHM010000016">
    <property type="protein sequence ID" value="MFE9604466.1"/>
    <property type="molecule type" value="Genomic_DNA"/>
</dbReference>
<dbReference type="Proteomes" id="UP001601303">
    <property type="component" value="Unassembled WGS sequence"/>
</dbReference>
<evidence type="ECO:0000313" key="1">
    <source>
        <dbReference type="EMBL" id="MFE9604466.1"/>
    </source>
</evidence>
<accession>A0ABW6MEC5</accession>
<sequence length="280" mass="31621">MASAVVAAQGDAVEAWLQEEPSADALMMRARVRVQQALGAYRAGERGVGVLVDRARSACGEAARNGPADPVPWVCLLALAQLDWPEARRRRPEHRAQPPEYMLPPGPWALLHEADRRDPGSREAWHRMIQALRAYGANVHDVVRWICTWAPEGSPLLLLPLYLHAEHYAKERARGALTPLYWTTDPISHYTGRALEGWFWYADRTEWAPQDLNHLAQALFSTDLYPQAAQVFVAIGPFVTPEPWKYVAESPDLWLEQFERARDRCLRAGAGGTRYAARRR</sequence>
<comment type="caution">
    <text evidence="1">The sequence shown here is derived from an EMBL/GenBank/DDBJ whole genome shotgun (WGS) entry which is preliminary data.</text>
</comment>
<organism evidence="1 2">
    <name type="scientific">Streptomyces hokutonensis</name>
    <dbReference type="NCBI Taxonomy" id="1306990"/>
    <lineage>
        <taxon>Bacteria</taxon>
        <taxon>Bacillati</taxon>
        <taxon>Actinomycetota</taxon>
        <taxon>Actinomycetes</taxon>
        <taxon>Kitasatosporales</taxon>
        <taxon>Streptomycetaceae</taxon>
        <taxon>Streptomyces</taxon>
    </lineage>
</organism>
<name>A0ABW6MEC5_9ACTN</name>
<proteinExistence type="predicted"/>
<gene>
    <name evidence="1" type="ORF">ACFYNQ_38725</name>
</gene>
<protein>
    <submittedName>
        <fullName evidence="1">Uncharacterized protein</fullName>
    </submittedName>
</protein>